<dbReference type="InParanoid" id="A0A7R8V431"/>
<organism evidence="16 17">
    <name type="scientific">Hermetia illucens</name>
    <name type="common">Black soldier fly</name>
    <dbReference type="NCBI Taxonomy" id="343691"/>
    <lineage>
        <taxon>Eukaryota</taxon>
        <taxon>Metazoa</taxon>
        <taxon>Ecdysozoa</taxon>
        <taxon>Arthropoda</taxon>
        <taxon>Hexapoda</taxon>
        <taxon>Insecta</taxon>
        <taxon>Pterygota</taxon>
        <taxon>Neoptera</taxon>
        <taxon>Endopterygota</taxon>
        <taxon>Diptera</taxon>
        <taxon>Brachycera</taxon>
        <taxon>Stratiomyomorpha</taxon>
        <taxon>Stratiomyidae</taxon>
        <taxon>Hermetiinae</taxon>
        <taxon>Hermetia</taxon>
    </lineage>
</organism>
<keyword evidence="7" id="KW-0805">Transcription regulation</keyword>
<evidence type="ECO:0000256" key="9">
    <source>
        <dbReference type="ARBA" id="ARBA00023163"/>
    </source>
</evidence>
<dbReference type="EMBL" id="LR899014">
    <property type="protein sequence ID" value="CAD7092471.1"/>
    <property type="molecule type" value="Genomic_DNA"/>
</dbReference>
<evidence type="ECO:0000256" key="4">
    <source>
        <dbReference type="ARBA" id="ARBA00022737"/>
    </source>
</evidence>
<evidence type="ECO:0000256" key="8">
    <source>
        <dbReference type="ARBA" id="ARBA00023125"/>
    </source>
</evidence>
<dbReference type="FunFam" id="3.30.160.60:FF:000325">
    <property type="entry name" value="ZFP90 zinc finger protein"/>
    <property type="match status" value="1"/>
</dbReference>
<dbReference type="InterPro" id="IPR013087">
    <property type="entry name" value="Znf_C2H2_type"/>
</dbReference>
<evidence type="ECO:0000256" key="2">
    <source>
        <dbReference type="ARBA" id="ARBA00006991"/>
    </source>
</evidence>
<feature type="compositionally biased region" description="Basic residues" evidence="13">
    <location>
        <begin position="218"/>
        <end position="227"/>
    </location>
</feature>
<dbReference type="FunFam" id="3.30.160.60:FF:000688">
    <property type="entry name" value="zinc finger protein 197 isoform X1"/>
    <property type="match status" value="1"/>
</dbReference>
<feature type="region of interest" description="Disordered" evidence="13">
    <location>
        <begin position="162"/>
        <end position="185"/>
    </location>
</feature>
<evidence type="ECO:0000313" key="17">
    <source>
        <dbReference type="Proteomes" id="UP000594454"/>
    </source>
</evidence>
<gene>
    <name evidence="16" type="ORF">HERILL_LOCUS14828</name>
</gene>
<dbReference type="FunFam" id="3.30.160.60:FF:000624">
    <property type="entry name" value="zinc finger protein 697"/>
    <property type="match status" value="1"/>
</dbReference>
<dbReference type="GO" id="GO:0008270">
    <property type="term" value="F:zinc ion binding"/>
    <property type="evidence" value="ECO:0007669"/>
    <property type="project" value="UniProtKB-UniRule"/>
</dbReference>
<feature type="binding site" evidence="12">
    <location>
        <position position="56"/>
    </location>
    <ligand>
        <name>Zn(2+)</name>
        <dbReference type="ChEBI" id="CHEBI:29105"/>
    </ligand>
</feature>
<keyword evidence="3 12" id="KW-0479">Metal-binding</keyword>
<dbReference type="OrthoDB" id="6077919at2759"/>
<feature type="domain" description="C2H2-type" evidence="14">
    <location>
        <begin position="348"/>
        <end position="375"/>
    </location>
</feature>
<dbReference type="AlphaFoldDB" id="A0A7R8V431"/>
<dbReference type="Pfam" id="PF07776">
    <property type="entry name" value="zf-AD"/>
    <property type="match status" value="1"/>
</dbReference>
<reference evidence="16 17" key="1">
    <citation type="submission" date="2020-11" db="EMBL/GenBank/DDBJ databases">
        <authorList>
            <person name="Wallbank WR R."/>
            <person name="Pardo Diaz C."/>
            <person name="Kozak K."/>
            <person name="Martin S."/>
            <person name="Jiggins C."/>
            <person name="Moest M."/>
            <person name="Warren A I."/>
            <person name="Generalovic N T."/>
            <person name="Byers J.R.P. K."/>
            <person name="Montejo-Kovacevich G."/>
            <person name="Yen C E."/>
        </authorList>
    </citation>
    <scope>NUCLEOTIDE SEQUENCE [LARGE SCALE GENOMIC DNA]</scope>
</reference>
<keyword evidence="6 12" id="KW-0862">Zinc</keyword>
<feature type="binding site" evidence="12">
    <location>
        <position position="59"/>
    </location>
    <ligand>
        <name>Zn(2+)</name>
        <dbReference type="ChEBI" id="CHEBI:29105"/>
    </ligand>
</feature>
<evidence type="ECO:0000256" key="10">
    <source>
        <dbReference type="ARBA" id="ARBA00023242"/>
    </source>
</evidence>
<evidence type="ECO:0000256" key="13">
    <source>
        <dbReference type="SAM" id="MobiDB-lite"/>
    </source>
</evidence>
<keyword evidence="8" id="KW-0238">DNA-binding</keyword>
<dbReference type="Pfam" id="PF13912">
    <property type="entry name" value="zf-C2H2_6"/>
    <property type="match status" value="1"/>
</dbReference>
<protein>
    <submittedName>
        <fullName evidence="16">Uncharacterized protein</fullName>
    </submittedName>
</protein>
<evidence type="ECO:0000256" key="5">
    <source>
        <dbReference type="ARBA" id="ARBA00022771"/>
    </source>
</evidence>
<dbReference type="PROSITE" id="PS50157">
    <property type="entry name" value="ZINC_FINGER_C2H2_2"/>
    <property type="match status" value="5"/>
</dbReference>
<keyword evidence="17" id="KW-1185">Reference proteome</keyword>
<dbReference type="PANTHER" id="PTHR23235">
    <property type="entry name" value="KRUEPPEL-LIKE TRANSCRIPTION FACTOR"/>
    <property type="match status" value="1"/>
</dbReference>
<proteinExistence type="inferred from homology"/>
<feature type="compositionally biased region" description="Basic and acidic residues" evidence="13">
    <location>
        <begin position="198"/>
        <end position="210"/>
    </location>
</feature>
<dbReference type="GO" id="GO:0000981">
    <property type="term" value="F:DNA-binding transcription factor activity, RNA polymerase II-specific"/>
    <property type="evidence" value="ECO:0007669"/>
    <property type="project" value="TreeGrafter"/>
</dbReference>
<feature type="domain" description="C2H2-type" evidence="14">
    <location>
        <begin position="320"/>
        <end position="347"/>
    </location>
</feature>
<dbReference type="SUPFAM" id="SSF57716">
    <property type="entry name" value="Glucocorticoid receptor-like (DNA-binding domain)"/>
    <property type="match status" value="1"/>
</dbReference>
<dbReference type="InterPro" id="IPR036236">
    <property type="entry name" value="Znf_C2H2_sf"/>
</dbReference>
<evidence type="ECO:0000259" key="14">
    <source>
        <dbReference type="PROSITE" id="PS50157"/>
    </source>
</evidence>
<feature type="binding site" evidence="12">
    <location>
        <position position="14"/>
    </location>
    <ligand>
        <name>Zn(2+)</name>
        <dbReference type="ChEBI" id="CHEBI:29105"/>
    </ligand>
</feature>
<evidence type="ECO:0000259" key="15">
    <source>
        <dbReference type="PROSITE" id="PS51915"/>
    </source>
</evidence>
<keyword evidence="10" id="KW-0539">Nucleus</keyword>
<dbReference type="GO" id="GO:0000978">
    <property type="term" value="F:RNA polymerase II cis-regulatory region sequence-specific DNA binding"/>
    <property type="evidence" value="ECO:0007669"/>
    <property type="project" value="TreeGrafter"/>
</dbReference>
<dbReference type="Proteomes" id="UP000594454">
    <property type="component" value="Chromosome 6"/>
</dbReference>
<evidence type="ECO:0000256" key="3">
    <source>
        <dbReference type="ARBA" id="ARBA00022723"/>
    </source>
</evidence>
<dbReference type="Gene3D" id="3.40.1800.20">
    <property type="match status" value="1"/>
</dbReference>
<keyword evidence="4" id="KW-0677">Repeat</keyword>
<name>A0A7R8V431_HERIL</name>
<dbReference type="GO" id="GO:0005634">
    <property type="term" value="C:nucleus"/>
    <property type="evidence" value="ECO:0007669"/>
    <property type="project" value="UniProtKB-SubCell"/>
</dbReference>
<evidence type="ECO:0000256" key="12">
    <source>
        <dbReference type="PROSITE-ProRule" id="PRU01263"/>
    </source>
</evidence>
<evidence type="ECO:0000256" key="11">
    <source>
        <dbReference type="PROSITE-ProRule" id="PRU00042"/>
    </source>
</evidence>
<accession>A0A7R8V431</accession>
<dbReference type="Gene3D" id="3.30.160.60">
    <property type="entry name" value="Classic Zinc Finger"/>
    <property type="match status" value="5"/>
</dbReference>
<dbReference type="SMART" id="SM00868">
    <property type="entry name" value="zf-AD"/>
    <property type="match status" value="1"/>
</dbReference>
<keyword evidence="9" id="KW-0804">Transcription</keyword>
<evidence type="ECO:0000256" key="7">
    <source>
        <dbReference type="ARBA" id="ARBA00023015"/>
    </source>
</evidence>
<dbReference type="OMA" id="HTNCEST"/>
<dbReference type="SMART" id="SM00355">
    <property type="entry name" value="ZnF_C2H2"/>
    <property type="match status" value="5"/>
</dbReference>
<feature type="domain" description="C2H2-type" evidence="14">
    <location>
        <begin position="292"/>
        <end position="319"/>
    </location>
</feature>
<dbReference type="Pfam" id="PF00096">
    <property type="entry name" value="zf-C2H2"/>
    <property type="match status" value="4"/>
</dbReference>
<comment type="subcellular location">
    <subcellularLocation>
        <location evidence="1">Nucleus</location>
    </subcellularLocation>
</comment>
<evidence type="ECO:0000313" key="16">
    <source>
        <dbReference type="EMBL" id="CAD7092471.1"/>
    </source>
</evidence>
<evidence type="ECO:0000256" key="1">
    <source>
        <dbReference type="ARBA" id="ARBA00004123"/>
    </source>
</evidence>
<feature type="domain" description="C2H2-type" evidence="14">
    <location>
        <begin position="264"/>
        <end position="291"/>
    </location>
</feature>
<dbReference type="PROSITE" id="PS51915">
    <property type="entry name" value="ZAD"/>
    <property type="match status" value="1"/>
</dbReference>
<dbReference type="PANTHER" id="PTHR23235:SF120">
    <property type="entry name" value="KRUPPEL-LIKE FACTOR 15"/>
    <property type="match status" value="1"/>
</dbReference>
<dbReference type="SUPFAM" id="SSF57667">
    <property type="entry name" value="beta-beta-alpha zinc fingers"/>
    <property type="match status" value="3"/>
</dbReference>
<dbReference type="InterPro" id="IPR012934">
    <property type="entry name" value="Znf_AD"/>
</dbReference>
<feature type="binding site" evidence="12">
    <location>
        <position position="11"/>
    </location>
    <ligand>
        <name>Zn(2+)</name>
        <dbReference type="ChEBI" id="CHEBI:29105"/>
    </ligand>
</feature>
<dbReference type="PROSITE" id="PS00028">
    <property type="entry name" value="ZINC_FINGER_C2H2_1"/>
    <property type="match status" value="5"/>
</dbReference>
<dbReference type="GO" id="GO:0030674">
    <property type="term" value="F:protein-macromolecule adaptor activity"/>
    <property type="evidence" value="ECO:0007669"/>
    <property type="project" value="UniProtKB-ARBA"/>
</dbReference>
<feature type="domain" description="ZAD" evidence="15">
    <location>
        <begin position="9"/>
        <end position="83"/>
    </location>
</feature>
<dbReference type="FunCoup" id="A0A7R8V431">
    <property type="interactions" value="219"/>
</dbReference>
<keyword evidence="5 11" id="KW-0863">Zinc-finger</keyword>
<feature type="domain" description="C2H2-type" evidence="14">
    <location>
        <begin position="376"/>
        <end position="398"/>
    </location>
</feature>
<sequence>MEFVVDWNSVCLVCLQEGDMRSIYEKDEKNMTLSEKIMRCSTIEIRQGMSLPEQICSACYDDLIAAYRFHTNCESTNIILKSFLNSNVTNLEIPSPNGQTYKYKLPLGLNVKRVKIKPEDNAQLVKSERVELVPEEPEDVDEYSQHFTDAFIITELEDRLDEDDEPLSNLRKKDSEEHEVDAPDEENIVEMLEQVEKGEDMEPTPKKRAQENAQQMRGVRKGRGRKSLKSDQVQYNGDVQDLVENLTTITYVRKVSREDGKPMKICEICGNSYKYQHALESHMRRHRNEKPFSCEFCDRAFVANVELRRHMRVHTGQKPYPCRYCNRRFSDFGSRIKHERTHTGERPYTCATCGKSFAYAHVLSVHALTHTGEKKFKCNVCGKGFTKKVYLMGHMKLHNDTIMQGGDGTIAIQSEPVQNEAPQTVTDLEEVIFVNPKVEKADVEILYDS</sequence>
<comment type="similarity">
    <text evidence="2">Belongs to the krueppel C2H2-type zinc-finger protein family.</text>
</comment>
<evidence type="ECO:0000256" key="6">
    <source>
        <dbReference type="ARBA" id="ARBA00022833"/>
    </source>
</evidence>
<feature type="region of interest" description="Disordered" evidence="13">
    <location>
        <begin position="198"/>
        <end position="231"/>
    </location>
</feature>
<dbReference type="FunFam" id="3.30.160.60:FF:001156">
    <property type="entry name" value="Zinc finger protein 407"/>
    <property type="match status" value="1"/>
</dbReference>